<dbReference type="Gene3D" id="1.10.3130.10">
    <property type="entry name" value="serine acetyltransferase, domain 1"/>
    <property type="match status" value="1"/>
</dbReference>
<dbReference type="CDD" id="cd03354">
    <property type="entry name" value="LbH_SAT"/>
    <property type="match status" value="1"/>
</dbReference>
<evidence type="ECO:0000256" key="5">
    <source>
        <dbReference type="ARBA" id="ARBA00022737"/>
    </source>
</evidence>
<dbReference type="GO" id="GO:0008652">
    <property type="term" value="P:amino acid biosynthetic process"/>
    <property type="evidence" value="ECO:0007669"/>
    <property type="project" value="UniProtKB-KW"/>
</dbReference>
<dbReference type="PANTHER" id="PTHR42811">
    <property type="entry name" value="SERINE ACETYLTRANSFERASE"/>
    <property type="match status" value="1"/>
</dbReference>
<dbReference type="AlphaFoldDB" id="A0AAP2G7F5"/>
<evidence type="ECO:0000256" key="2">
    <source>
        <dbReference type="ARBA" id="ARBA00013266"/>
    </source>
</evidence>
<evidence type="ECO:0000313" key="8">
    <source>
        <dbReference type="EMBL" id="MBT0956802.1"/>
    </source>
</evidence>
<dbReference type="Gene3D" id="2.160.10.10">
    <property type="entry name" value="Hexapeptide repeat proteins"/>
    <property type="match status" value="1"/>
</dbReference>
<dbReference type="PROSITE" id="PS00101">
    <property type="entry name" value="HEXAPEP_TRANSFERASES"/>
    <property type="match status" value="1"/>
</dbReference>
<comment type="catalytic activity">
    <reaction evidence="7">
        <text>L-serine + acetyl-CoA = O-acetyl-L-serine + CoA</text>
        <dbReference type="Rhea" id="RHEA:24560"/>
        <dbReference type="ChEBI" id="CHEBI:33384"/>
        <dbReference type="ChEBI" id="CHEBI:57287"/>
        <dbReference type="ChEBI" id="CHEBI:57288"/>
        <dbReference type="ChEBI" id="CHEBI:58340"/>
        <dbReference type="EC" id="2.3.1.30"/>
    </reaction>
</comment>
<dbReference type="InterPro" id="IPR018357">
    <property type="entry name" value="Hexapep_transf_CS"/>
</dbReference>
<accession>A0AAP2G7F5</accession>
<keyword evidence="6" id="KW-0012">Acyltransferase</keyword>
<dbReference type="SUPFAM" id="SSF51161">
    <property type="entry name" value="Trimeric LpxA-like enzymes"/>
    <property type="match status" value="1"/>
</dbReference>
<dbReference type="InterPro" id="IPR001451">
    <property type="entry name" value="Hexapep"/>
</dbReference>
<reference evidence="8 9" key="1">
    <citation type="journal article" date="2021" name="Arch. Microbiol.">
        <title>Harenicola maris gen. nov., sp. nov. isolated from the Sea of Japan shallow sediments.</title>
        <authorList>
            <person name="Romanenko L.A."/>
            <person name="Kurilenko V.V."/>
            <person name="Chernysheva N.Y."/>
            <person name="Tekutyeva L.A."/>
            <person name="Velansky P.V."/>
            <person name="Svetashev V.I."/>
            <person name="Isaeva M.P."/>
        </authorList>
    </citation>
    <scope>NUCLEOTIDE SEQUENCE [LARGE SCALE GENOMIC DNA]</scope>
    <source>
        <strain evidence="8 9">KMM 3653</strain>
    </source>
</reference>
<keyword evidence="9" id="KW-1185">Reference proteome</keyword>
<organism evidence="8 9">
    <name type="scientific">Harenicola maris</name>
    <dbReference type="NCBI Taxonomy" id="2841044"/>
    <lineage>
        <taxon>Bacteria</taxon>
        <taxon>Pseudomonadati</taxon>
        <taxon>Pseudomonadota</taxon>
        <taxon>Alphaproteobacteria</taxon>
        <taxon>Rhodobacterales</taxon>
        <taxon>Paracoccaceae</taxon>
        <taxon>Harenicola</taxon>
    </lineage>
</organism>
<gene>
    <name evidence="8" type="ORF">IV417_05355</name>
</gene>
<evidence type="ECO:0000256" key="4">
    <source>
        <dbReference type="ARBA" id="ARBA00022679"/>
    </source>
</evidence>
<keyword evidence="3" id="KW-0028">Amino-acid biosynthesis</keyword>
<keyword evidence="4" id="KW-0808">Transferase</keyword>
<dbReference type="InterPro" id="IPR045304">
    <property type="entry name" value="LbH_SAT"/>
</dbReference>
<dbReference type="Pfam" id="PF00132">
    <property type="entry name" value="Hexapep"/>
    <property type="match status" value="1"/>
</dbReference>
<sequence>MQLVQEVKDMLEETPQLAAVLSLPPFEDFAGLMGALFTGLTGNAAIGEIARRAYQDNPALEPLTTYDVTETARRNFEPGGPPAVLLFARGLHAVTAHRVAHHLWTQGETTLALALKSTCGRALGTDIHPAAQIGAGLWLDHGLGVVIGETCVIEADVSIWHNVTLGSTLGEGGALRHPHIGQGAVIGAGATVLGHIHVGAGANIAAGAIVLADVPAQTLVTGHKAQARGAARISFAPKGTGA</sequence>
<dbReference type="EC" id="2.3.1.30" evidence="2"/>
<keyword evidence="5" id="KW-0677">Repeat</keyword>
<protein>
    <recommendedName>
        <fullName evidence="2">serine O-acetyltransferase</fullName>
        <ecNumber evidence="2">2.3.1.30</ecNumber>
    </recommendedName>
</protein>
<comment type="caution">
    <text evidence="8">The sequence shown here is derived from an EMBL/GenBank/DDBJ whole genome shotgun (WGS) entry which is preliminary data.</text>
</comment>
<evidence type="ECO:0000256" key="7">
    <source>
        <dbReference type="ARBA" id="ARBA00049486"/>
    </source>
</evidence>
<proteinExistence type="inferred from homology"/>
<evidence type="ECO:0000256" key="1">
    <source>
        <dbReference type="ARBA" id="ARBA00007274"/>
    </source>
</evidence>
<evidence type="ECO:0000256" key="6">
    <source>
        <dbReference type="ARBA" id="ARBA00023315"/>
    </source>
</evidence>
<name>A0AAP2G7F5_9RHOB</name>
<dbReference type="GO" id="GO:0009001">
    <property type="term" value="F:serine O-acetyltransferase activity"/>
    <property type="evidence" value="ECO:0007669"/>
    <property type="project" value="UniProtKB-EC"/>
</dbReference>
<dbReference type="InterPro" id="IPR042122">
    <property type="entry name" value="Ser_AcTrfase_N_sf"/>
</dbReference>
<dbReference type="Proteomes" id="UP001315686">
    <property type="component" value="Unassembled WGS sequence"/>
</dbReference>
<evidence type="ECO:0000256" key="3">
    <source>
        <dbReference type="ARBA" id="ARBA00022605"/>
    </source>
</evidence>
<evidence type="ECO:0000313" key="9">
    <source>
        <dbReference type="Proteomes" id="UP001315686"/>
    </source>
</evidence>
<comment type="similarity">
    <text evidence="1">Belongs to the transferase hexapeptide repeat family.</text>
</comment>
<dbReference type="EMBL" id="JADQAZ010000001">
    <property type="protein sequence ID" value="MBT0956802.1"/>
    <property type="molecule type" value="Genomic_DNA"/>
</dbReference>
<dbReference type="InterPro" id="IPR011004">
    <property type="entry name" value="Trimer_LpxA-like_sf"/>
</dbReference>